<evidence type="ECO:0000313" key="4">
    <source>
        <dbReference type="Proteomes" id="UP001642409"/>
    </source>
</evidence>
<keyword evidence="1" id="KW-0472">Membrane</keyword>
<evidence type="ECO:0000313" key="2">
    <source>
        <dbReference type="EMBL" id="CAI9958208.1"/>
    </source>
</evidence>
<proteinExistence type="predicted"/>
<sequence length="553" mass="62569">MFTLILNFEFQMTLQTEDLMPCFSPKSYISGDIQTLTLTAVLIPHPYANTFCAAANGYSSSLTIQFYDTIVDNLVSIDTITSGSFNYHATQTNYIVFSIATAQLLYKILAQQAISYTAQLSMTSTSGVFQTPQFTQINSTSCWNNFQLNISATKNAEFLSVEVEPNFCDFPNTATDFVVQLVINTSIEIEIKPKLAPGLDEFFSFAYLDYVGYHHTQTKRFHQICSELVNTTQKANCYMITQNMTKFADLRIYMQVSFTYLGLNQIIRSDITTFTTPTTQACITSLSPMVNVMNFKNFAFQYNELTNLGGCYAVSDYVLMDLKLFIADGTIIYLHRNITITQLMQNNFQLFELSTGDFNQQLQLSLHYQLQLTYYLSSDIVVSHIIQNTPTQTCLEIKNLYVGSSGSVKFENAPIDKASCRSVQLQKSVRMQFIVVENGIDVIYGVFEKVVDLDFLINMSQIEFTCESDIGDATTDIKGTCQDRLKLYKDNIVTGKRVAFTFSVPTKFDYSEYTYSEDYTLIYVAIGSYCGGLALFGTLFLLILVYKTKQKDE</sequence>
<dbReference type="AlphaFoldDB" id="A0AA86QH85"/>
<reference evidence="3 4" key="2">
    <citation type="submission" date="2024-07" db="EMBL/GenBank/DDBJ databases">
        <authorList>
            <person name="Akdeniz Z."/>
        </authorList>
    </citation>
    <scope>NUCLEOTIDE SEQUENCE [LARGE SCALE GENOMIC DNA]</scope>
</reference>
<evidence type="ECO:0000256" key="1">
    <source>
        <dbReference type="SAM" id="Phobius"/>
    </source>
</evidence>
<organism evidence="2">
    <name type="scientific">Hexamita inflata</name>
    <dbReference type="NCBI Taxonomy" id="28002"/>
    <lineage>
        <taxon>Eukaryota</taxon>
        <taxon>Metamonada</taxon>
        <taxon>Diplomonadida</taxon>
        <taxon>Hexamitidae</taxon>
        <taxon>Hexamitinae</taxon>
        <taxon>Hexamita</taxon>
    </lineage>
</organism>
<gene>
    <name evidence="2" type="ORF">HINF_LOCUS45853</name>
    <name evidence="3" type="ORF">HINF_LOCUS48207</name>
</gene>
<dbReference type="Proteomes" id="UP001642409">
    <property type="component" value="Unassembled WGS sequence"/>
</dbReference>
<comment type="caution">
    <text evidence="2">The sequence shown here is derived from an EMBL/GenBank/DDBJ whole genome shotgun (WGS) entry which is preliminary data.</text>
</comment>
<dbReference type="EMBL" id="CAXDID020000220">
    <property type="protein sequence ID" value="CAL6058317.1"/>
    <property type="molecule type" value="Genomic_DNA"/>
</dbReference>
<dbReference type="EMBL" id="CATOUU010000902">
    <property type="protein sequence ID" value="CAI9958208.1"/>
    <property type="molecule type" value="Genomic_DNA"/>
</dbReference>
<name>A0AA86QH85_9EUKA</name>
<reference evidence="2" key="1">
    <citation type="submission" date="2023-06" db="EMBL/GenBank/DDBJ databases">
        <authorList>
            <person name="Kurt Z."/>
        </authorList>
    </citation>
    <scope>NUCLEOTIDE SEQUENCE</scope>
</reference>
<evidence type="ECO:0000313" key="3">
    <source>
        <dbReference type="EMBL" id="CAL6058317.1"/>
    </source>
</evidence>
<keyword evidence="1" id="KW-1133">Transmembrane helix</keyword>
<accession>A0AA86QH85</accession>
<feature type="transmembrane region" description="Helical" evidence="1">
    <location>
        <begin position="521"/>
        <end position="546"/>
    </location>
</feature>
<keyword evidence="1" id="KW-0812">Transmembrane</keyword>
<protein>
    <submittedName>
        <fullName evidence="2">Uncharacterized protein</fullName>
    </submittedName>
</protein>
<keyword evidence="4" id="KW-1185">Reference proteome</keyword>